<name>A0ABS7QLL9_9ACTN</name>
<feature type="compositionally biased region" description="Pro residues" evidence="1">
    <location>
        <begin position="90"/>
        <end position="117"/>
    </location>
</feature>
<dbReference type="Proteomes" id="UP001198565">
    <property type="component" value="Unassembled WGS sequence"/>
</dbReference>
<feature type="transmembrane region" description="Helical" evidence="2">
    <location>
        <begin position="39"/>
        <end position="59"/>
    </location>
</feature>
<protein>
    <submittedName>
        <fullName evidence="3">Uncharacterized protein</fullName>
    </submittedName>
</protein>
<feature type="region of interest" description="Disordered" evidence="1">
    <location>
        <begin position="64"/>
        <end position="118"/>
    </location>
</feature>
<accession>A0ABS7QLL9</accession>
<evidence type="ECO:0000256" key="1">
    <source>
        <dbReference type="SAM" id="MobiDB-lite"/>
    </source>
</evidence>
<reference evidence="3 4" key="1">
    <citation type="submission" date="2021-08" db="EMBL/GenBank/DDBJ databases">
        <title>Streptomyces sp. PTM05 isolated from lichen.</title>
        <authorList>
            <person name="Somphong A."/>
            <person name="Phongsopitanun W."/>
            <person name="Tanasupawat S."/>
        </authorList>
    </citation>
    <scope>NUCLEOTIDE SEQUENCE [LARGE SCALE GENOMIC DNA]</scope>
    <source>
        <strain evidence="3 4">Ptm05</strain>
    </source>
</reference>
<dbReference type="EMBL" id="JAINVZ010000002">
    <property type="protein sequence ID" value="MBY8884092.1"/>
    <property type="molecule type" value="Genomic_DNA"/>
</dbReference>
<keyword evidence="2" id="KW-0472">Membrane</keyword>
<evidence type="ECO:0000313" key="4">
    <source>
        <dbReference type="Proteomes" id="UP001198565"/>
    </source>
</evidence>
<evidence type="ECO:0000313" key="3">
    <source>
        <dbReference type="EMBL" id="MBY8884092.1"/>
    </source>
</evidence>
<feature type="compositionally biased region" description="Polar residues" evidence="1">
    <location>
        <begin position="64"/>
        <end position="77"/>
    </location>
</feature>
<feature type="transmembrane region" description="Helical" evidence="2">
    <location>
        <begin position="6"/>
        <end position="27"/>
    </location>
</feature>
<sequence>MVGDVVPLWTFGLACLLAAVVGEALEAGGIRMPALQRKGVRIAVALVGVVALVLGLVAFRSGHSSNESGPAPSTSASFLPPPAVSTTAPAPVPSPTPTTTPPTNTPTPTPTLLPPTPTTVAVRWQGTLVLDGDTMETGWALDSVPPSRAPLGDLGLSCLLSCDADELSGNALVAWTGSGLPSHEQCRELLNTQLGNRQLDVEDGSVGCVGTEDRRVARFKVLSANGDRFSLAVTVWQLPPG</sequence>
<keyword evidence="2" id="KW-0812">Transmembrane</keyword>
<keyword evidence="4" id="KW-1185">Reference proteome</keyword>
<evidence type="ECO:0000256" key="2">
    <source>
        <dbReference type="SAM" id="Phobius"/>
    </source>
</evidence>
<comment type="caution">
    <text evidence="3">The sequence shown here is derived from an EMBL/GenBank/DDBJ whole genome shotgun (WGS) entry which is preliminary data.</text>
</comment>
<organism evidence="3 4">
    <name type="scientific">Streptantibioticus parmotrematis</name>
    <dbReference type="NCBI Taxonomy" id="2873249"/>
    <lineage>
        <taxon>Bacteria</taxon>
        <taxon>Bacillati</taxon>
        <taxon>Actinomycetota</taxon>
        <taxon>Actinomycetes</taxon>
        <taxon>Kitasatosporales</taxon>
        <taxon>Streptomycetaceae</taxon>
        <taxon>Streptantibioticus</taxon>
    </lineage>
</organism>
<dbReference type="RefSeq" id="WP_222974042.1">
    <property type="nucleotide sequence ID" value="NZ_JAINVZ010000002.1"/>
</dbReference>
<proteinExistence type="predicted"/>
<keyword evidence="2" id="KW-1133">Transmembrane helix</keyword>
<gene>
    <name evidence="3" type="ORF">K7472_04435</name>
</gene>